<dbReference type="InterPro" id="IPR056511">
    <property type="entry name" value="IDM1_C"/>
</dbReference>
<proteinExistence type="predicted"/>
<dbReference type="Gene3D" id="3.40.630.30">
    <property type="match status" value="1"/>
</dbReference>
<dbReference type="EMBL" id="DF974352">
    <property type="protein sequence ID" value="GAU47831.1"/>
    <property type="molecule type" value="Genomic_DNA"/>
</dbReference>
<evidence type="ECO:0000259" key="2">
    <source>
        <dbReference type="Pfam" id="PF23209"/>
    </source>
</evidence>
<feature type="region of interest" description="Disordered" evidence="1">
    <location>
        <begin position="1"/>
        <end position="60"/>
    </location>
</feature>
<evidence type="ECO:0000256" key="1">
    <source>
        <dbReference type="SAM" id="MobiDB-lite"/>
    </source>
</evidence>
<gene>
    <name evidence="3" type="ORF">TSUD_306420</name>
</gene>
<dbReference type="Pfam" id="PF23209">
    <property type="entry name" value="IDM1_C"/>
    <property type="match status" value="1"/>
</dbReference>
<reference evidence="4" key="1">
    <citation type="journal article" date="2017" name="Front. Plant Sci.">
        <title>Climate Clever Clovers: New Paradigm to Reduce the Environmental Footprint of Ruminants by Breeding Low Methanogenic Forages Utilizing Haplotype Variation.</title>
        <authorList>
            <person name="Kaur P."/>
            <person name="Appels R."/>
            <person name="Bayer P.E."/>
            <person name="Keeble-Gagnere G."/>
            <person name="Wang J."/>
            <person name="Hirakawa H."/>
            <person name="Shirasawa K."/>
            <person name="Vercoe P."/>
            <person name="Stefanova K."/>
            <person name="Durmic Z."/>
            <person name="Nichols P."/>
            <person name="Revell C."/>
            <person name="Isobe S.N."/>
            <person name="Edwards D."/>
            <person name="Erskine W."/>
        </authorList>
    </citation>
    <scope>NUCLEOTIDE SEQUENCE [LARGE SCALE GENOMIC DNA]</scope>
    <source>
        <strain evidence="4">cv. Daliak</strain>
    </source>
</reference>
<dbReference type="PANTHER" id="PTHR47025">
    <property type="entry name" value="AUTOIMMUNE REGULATOR"/>
    <property type="match status" value="1"/>
</dbReference>
<feature type="domain" description="Increased DNA methylation 1 C-terminal" evidence="2">
    <location>
        <begin position="106"/>
        <end position="219"/>
    </location>
</feature>
<dbReference type="InterPro" id="IPR016181">
    <property type="entry name" value="Acyl_CoA_acyltransferase"/>
</dbReference>
<evidence type="ECO:0000313" key="4">
    <source>
        <dbReference type="Proteomes" id="UP000242715"/>
    </source>
</evidence>
<feature type="compositionally biased region" description="Acidic residues" evidence="1">
    <location>
        <begin position="1"/>
        <end position="59"/>
    </location>
</feature>
<sequence>MANSDDDEGPQNMEDGNEDEDNEDDAEDEDNEDDAEAEDNEDSEEDANGEDEEGNEDQIDVSWILVRPVPGLNLQNQPILLRESFNLLRSSFGSMGILLEEIICGAQELDGFETCLVLHEGEVVSAATVRIFHAHHIAEIPLVATHHAFQGWGFCRILMDNLDGFLLTEGVTDVYLPSCFDVETMWNRFGFHRIPDEQLEIVLQTVPILTFHDTAMCHKHIL</sequence>
<dbReference type="PANTHER" id="PTHR47025:SF2">
    <property type="entry name" value="AUTOIMMUNE REGULATOR"/>
    <property type="match status" value="1"/>
</dbReference>
<dbReference type="SUPFAM" id="SSF55729">
    <property type="entry name" value="Acyl-CoA N-acyltransferases (Nat)"/>
    <property type="match status" value="1"/>
</dbReference>
<dbReference type="Proteomes" id="UP000242715">
    <property type="component" value="Unassembled WGS sequence"/>
</dbReference>
<organism evidence="3 4">
    <name type="scientific">Trifolium subterraneum</name>
    <name type="common">Subterranean clover</name>
    <dbReference type="NCBI Taxonomy" id="3900"/>
    <lineage>
        <taxon>Eukaryota</taxon>
        <taxon>Viridiplantae</taxon>
        <taxon>Streptophyta</taxon>
        <taxon>Embryophyta</taxon>
        <taxon>Tracheophyta</taxon>
        <taxon>Spermatophyta</taxon>
        <taxon>Magnoliopsida</taxon>
        <taxon>eudicotyledons</taxon>
        <taxon>Gunneridae</taxon>
        <taxon>Pentapetalae</taxon>
        <taxon>rosids</taxon>
        <taxon>fabids</taxon>
        <taxon>Fabales</taxon>
        <taxon>Fabaceae</taxon>
        <taxon>Papilionoideae</taxon>
        <taxon>50 kb inversion clade</taxon>
        <taxon>NPAAA clade</taxon>
        <taxon>Hologalegina</taxon>
        <taxon>IRL clade</taxon>
        <taxon>Trifolieae</taxon>
        <taxon>Trifolium</taxon>
    </lineage>
</organism>
<evidence type="ECO:0000313" key="3">
    <source>
        <dbReference type="EMBL" id="GAU47831.1"/>
    </source>
</evidence>
<accession>A0A2Z6NUG4</accession>
<protein>
    <recommendedName>
        <fullName evidence="2">Increased DNA methylation 1 C-terminal domain-containing protein</fullName>
    </recommendedName>
</protein>
<name>A0A2Z6NUG4_TRISU</name>
<dbReference type="AlphaFoldDB" id="A0A2Z6NUG4"/>
<keyword evidence="4" id="KW-1185">Reference proteome</keyword>